<sequence>MSAGSGAVLHVVYGIVEDPGAALARLRAADPGTSPLTPMSFSMIHGSPALRLNSHGWMNLPADVVSGLSGTEALLHYCRERLHNRVSVFSLAIRAFLSHYLDVVEAEIEHLRGELESRISKAGLPISLGFPTHRDFAFSALLPLPNAYIGLSGDRSGGAEFVRVDALFWDGKTATAVLLEGNSAPTRSDAQRLKRLEDESPHVSILRLKKPMSGIADIARRSLNDAVLPFGPYRTLHRDAFAGRETENAPSSGSGAEKA</sequence>
<organism evidence="2 3">
    <name type="scientific">Terrihabitans rhizophilus</name>
    <dbReference type="NCBI Taxonomy" id="3092662"/>
    <lineage>
        <taxon>Bacteria</taxon>
        <taxon>Pseudomonadati</taxon>
        <taxon>Pseudomonadota</taxon>
        <taxon>Alphaproteobacteria</taxon>
        <taxon>Hyphomicrobiales</taxon>
        <taxon>Terrihabitans</taxon>
    </lineage>
</organism>
<keyword evidence="3" id="KW-1185">Reference proteome</keyword>
<gene>
    <name evidence="2" type="ORF">SCD90_05665</name>
</gene>
<evidence type="ECO:0008006" key="4">
    <source>
        <dbReference type="Google" id="ProtNLM"/>
    </source>
</evidence>
<feature type="compositionally biased region" description="Polar residues" evidence="1">
    <location>
        <begin position="248"/>
        <end position="259"/>
    </location>
</feature>
<reference evidence="2 3" key="1">
    <citation type="submission" date="2023-11" db="EMBL/GenBank/DDBJ databases">
        <authorList>
            <person name="Bao R."/>
        </authorList>
    </citation>
    <scope>NUCLEOTIDE SEQUENCE [LARGE SCALE GENOMIC DNA]</scope>
    <source>
        <strain evidence="2 3">PJ23</strain>
    </source>
</reference>
<name>A0ABU4RL28_9HYPH</name>
<dbReference type="Proteomes" id="UP001274321">
    <property type="component" value="Unassembled WGS sequence"/>
</dbReference>
<dbReference type="EMBL" id="JAXAFJ010000002">
    <property type="protein sequence ID" value="MDX6805544.1"/>
    <property type="molecule type" value="Genomic_DNA"/>
</dbReference>
<evidence type="ECO:0000313" key="2">
    <source>
        <dbReference type="EMBL" id="MDX6805544.1"/>
    </source>
</evidence>
<comment type="caution">
    <text evidence="2">The sequence shown here is derived from an EMBL/GenBank/DDBJ whole genome shotgun (WGS) entry which is preliminary data.</text>
</comment>
<proteinExistence type="predicted"/>
<accession>A0ABU4RL28</accession>
<dbReference type="RefSeq" id="WP_319843655.1">
    <property type="nucleotide sequence ID" value="NZ_JAXAFJ010000002.1"/>
</dbReference>
<evidence type="ECO:0000256" key="1">
    <source>
        <dbReference type="SAM" id="MobiDB-lite"/>
    </source>
</evidence>
<protein>
    <recommendedName>
        <fullName evidence="4">DUF1828 domain-containing protein</fullName>
    </recommendedName>
</protein>
<evidence type="ECO:0000313" key="3">
    <source>
        <dbReference type="Proteomes" id="UP001274321"/>
    </source>
</evidence>
<feature type="region of interest" description="Disordered" evidence="1">
    <location>
        <begin position="239"/>
        <end position="259"/>
    </location>
</feature>